<feature type="domain" description="Bacterial Ig-like" evidence="4">
    <location>
        <begin position="1322"/>
        <end position="1423"/>
    </location>
</feature>
<dbReference type="eggNOG" id="COG4733">
    <property type="taxonomic scope" value="Bacteria"/>
</dbReference>
<protein>
    <submittedName>
        <fullName evidence="5">Pyrrolo-quinoline quinone</fullName>
    </submittedName>
</protein>
<feature type="domain" description="Bacterial Ig-like" evidence="4">
    <location>
        <begin position="1425"/>
        <end position="1526"/>
    </location>
</feature>
<feature type="domain" description="Bacterial Ig-like" evidence="4">
    <location>
        <begin position="1833"/>
        <end position="1934"/>
    </location>
</feature>
<feature type="domain" description="Bacterial Ig-like" evidence="4">
    <location>
        <begin position="1629"/>
        <end position="1730"/>
    </location>
</feature>
<dbReference type="Pfam" id="PF19078">
    <property type="entry name" value="Big_12"/>
    <property type="match status" value="15"/>
</dbReference>
<dbReference type="STRING" id="390235.PputW619_0675"/>
<feature type="domain" description="Bacterial Ig-like" evidence="4">
    <location>
        <begin position="1221"/>
        <end position="1321"/>
    </location>
</feature>
<feature type="domain" description="Bacterial Ig-like" evidence="4">
    <location>
        <begin position="916"/>
        <end position="1016"/>
    </location>
</feature>
<dbReference type="InterPro" id="IPR059226">
    <property type="entry name" value="Choice_anch_Q_dom"/>
</dbReference>
<feature type="domain" description="Bacterial Ig-like" evidence="4">
    <location>
        <begin position="1527"/>
        <end position="1628"/>
    </location>
</feature>
<sequence length="3066" mass="303916">MAFWKRNKKNQNPSVSMSRPSLIQALEPRMMFDASVAVVADQGAQAAEVAAATATSKDTATASDTSSTQGSASHESAQQAAPATAPATLAAERHEVVFVDSAVSDYQKLIAGLPAGVEVVVLENGKDGFKQIADYLDGRTDVTSIDIISHGDSGYVYLAGNAIWANQLASHQADLARIGASLAEGGDIRFFACNTGEGSDGQLFVDEVARLSGADVGASSDSTGNRTGEDWELETVSGVVATGVGVQRGDLTAFNTSLATITVTDTNATSTAVDSFVSLAEAIQAANTDTSVNGSAAGSGSDIIVFHQSLSGQTIRWSTASALLVTSNITINGDVDGDGRGDIILSGDVNNNGVRDATEASGLQSNSGGVLTVRNLDFRDFSGNLAGGAIRANGGSITVEDSNFQNNAGAVINSATTAGSTVVVRNTTIHDNSASIVGGTAMSSLVRLGGANNHVLENVAIYNNTGTYSASGTVAGGAVIVLSNVGGSVNIVNSTIANNVFFNTGSGSITSAGLGWVSGQVGTITVQNSILTGNTVNGAAADAATGSSYTSTTNLIGTTVNFVDAAGGDYRLASTASNAIDQGTSSGAPATDLRGFERPRGGGVDIGAYEVLYSAPPVVDLDTTTGSNDSTVNFSGAAVAIVPNISLTQTDGDTQVSGASLALSGVVDGANETLSLTAAQIATAAGFGITVSGSGSAVLTLSGVATLAQYRAILASVAYGNAAAAYTTGTRSVTVSVNDDMGSTTRTAAVVVLAQNNAPVIGNLNGDSTTFTQGNGTILIDANGNATVSDSDSADFGGGNLTASVSANGVAGEDTLGILSVGNGAGQISLSGNTVSYGGVAIGTVAGGTGGASLVVTFNANATAASVQALVRSITYDNGNAGNGIGQASRSVSVTVSDGDGATSSTATVQVSVRETVPPTATISLSDTALKVGDTSNVTITFSEAVAGFSNADLTVMGGTLSAVSSSDGGLTWSATFTPSANTTVASATITLNNAGVSDLAGNAGSGATVSPSYSIDTQRPTATIVVADNALRIGETSLVTITFSEAVSGLSNADLTVANGTMSAISSSDGGITWTGTFTPTSNITDATNLITLDNTGVTDSAGNAGSGTTNSNNYSLDTQRPVATIVVADTALRIGETSLVTITFSEAVSGFSNADLTVANGTLSAVSSSDGGITWTATFTPASTVTDATNLITLDNAGVADAAGNSGSGTTDSNNYAVDTVRPTATIVVADSSLAIGETSTVTIVFNEPVTGLTLADFTVQNGTLSGLSTSDNINWTATFTPAGNVTDASNLITLDNTGVMDTAGNAGTGSTDSNNYAIDSQRPTAAIVMADTTLTVGETTTVTITFSEAVTGFTLADLSVPNGSLSGLTSSDGGITWTATFTPSINVQDASNVITLSNTGVADLAGNIGSGTTTSGNYTVSTLQPTATIVMSDSALRIGETSLVTITFSEAVAGFTTADLTVANGTLSGLASADGGITWTATFTPTSNVTDASNLITLDNSGVVGQSSGNAGSGTTDSNNYAIDTQRPTATIVVADSQLAAGETSLVTITFSEAVVGFSNADLSVANGTLSALSSGDGGVTWTATLTPTVGISDTSNLITLDNTGVMDTAGNAGTGSTDSNNYAIDSQRPTAVILMADTTLTVGETTTVTITFSEAVTGFTLADLSVPNGSLSGLTSSDGGITWTATFTPSSNVQDASNVITLSNTGVADLAGNAGSGITSSGNYVVDTIVPTATIVVADTALRLGETSLVTITFSEAVSGFSNADLTVANGTLSAVSSSDGGITWTATFTPTGNITDASNLITLDNTGVVGQGGNAGVGTTDSNNYAIDTQRPTATIVVADSQLAIGETSLVTITFSEAVVGFSNADLTVVNGTLSALSSVDGGVTWTATLTPTVGISDTSNLITLDNTGVMDSAGNAGTGSTDSNNYAIDSQRPTATIVVADSNLTVGETSQVTITFSEAVTGLSNADLTVANGTLSALSSADGGITWTATFTPAVGVRDTSNVITLANTGIADLAGNTGSGTTSSGNYAVDTIVPTATIVVADTALRIGETSVVTITFSEAVSGFSNADLTVNNGTLSTVSSTDGGITWTATFTPTGNITDATNLISLDNTGVVGQGGNAGVGTTDSNNYAIDTQRPTATIVVADSQLAAGETSLVTITFSEAVVGFSNADLSVANGTLSGLASSDGGVTWTATLTPSAGISDTSNLITLDNTGVADLAGNAGSGSTDSNNYAIDSQRPTATIVVADSNLTVGETSQVTITFSEAVTGLSNADLTVANGTLSALSSADGGITWTATFTPAVGVRDTSNVITLANTGIADLAGNTGSGTTSSGNYAVDTIVPTATIVVADNALRAGESSLVTITFSEAVSGFTLADMSAANGVLTNLSSLDGGITWTATLTPTSNVEDTSNLVSLDNSGVVATASGNAGVGSSISNNYAIDTRVPSVTSVGGPAGVSYNTGDALVFVVNASEAVQVAGSPRLALEVGGRTVFAELMAGAGTPTLVFQYIVQAGDNDSDGIRVTGLSANGATLSDAQGNAMNLALNGVADTSKVLVDTLAPAAVGIVTLDPSPSNAQSVRFTVTFSERVNGVDLADFSLVASGTASATLSGLRQISDGVYEITASGVSGTGTLGLNLKAAGTAISDVAGNLLTGGLTGAVYNIDHDAPTVNSVSVPVGVHYNTGDTLTFVVDTSEAVIVDGAPQLALDVGGRTVYADFVAGSGTPTLVFQYRIQAGDNDSDGIQVVGLTANGATLHDAAGNALQPGLGAVGDSAGIIVDTRLPSVESIVPTPVNGSGSQGFIVTFSEEVRGVDLSDFQLVSSGNASGTLQSLVQLDSRTWQVNIAGVAGSGSLALALNTSGTAISDMAGNGLEGGFVGQGSVLQSTGGDPQFLAYPAAPPSLAGQPLPLPGTPAPAFSAFQSPLLPVPLFEVPSAGGGLPPLGSIFIREGALAPSYLAQVFAGQQGGSAIGNGTGAGFLGFGGGDASVFGASSLANIFDKTLPDDGGQYELSGGKPWRQGGEGQSGAPTLGQQLQAFKEGEQRQVRELALALGQIKAPMPEA</sequence>
<feature type="domain" description="Bacterial Ig-like" evidence="4">
    <location>
        <begin position="2037"/>
        <end position="2138"/>
    </location>
</feature>
<dbReference type="InterPro" id="IPR025592">
    <property type="entry name" value="DUF4347"/>
</dbReference>
<dbReference type="InterPro" id="IPR044048">
    <property type="entry name" value="Big_12"/>
</dbReference>
<evidence type="ECO:0000259" key="4">
    <source>
        <dbReference type="Pfam" id="PF19078"/>
    </source>
</evidence>
<evidence type="ECO:0000256" key="1">
    <source>
        <dbReference type="ARBA" id="ARBA00022729"/>
    </source>
</evidence>
<feature type="domain" description="Bacterial Ig-like" evidence="4">
    <location>
        <begin position="1017"/>
        <end position="1117"/>
    </location>
</feature>
<proteinExistence type="predicted"/>
<dbReference type="NCBIfam" id="NF041518">
    <property type="entry name" value="choice_anch_Q"/>
    <property type="match status" value="1"/>
</dbReference>
<dbReference type="HOGENOM" id="CLU_000730_0_0_6"/>
<keyword evidence="1" id="KW-0732">Signal</keyword>
<reference evidence="5" key="1">
    <citation type="submission" date="2008-02" db="EMBL/GenBank/DDBJ databases">
        <title>Complete sequence of Psuedomonas putida W619.</title>
        <authorList>
            <consortium name="US DOE Joint Genome Institute"/>
            <person name="Copeland A."/>
            <person name="Lucas S."/>
            <person name="Lapidus A."/>
            <person name="Barry K."/>
            <person name="Detter J.C."/>
            <person name="Glavina del Rio T."/>
            <person name="Dalin E."/>
            <person name="Tice H."/>
            <person name="Pitluck S."/>
            <person name="Chain P."/>
            <person name="Malfatti S."/>
            <person name="Shin M."/>
            <person name="Vergez L."/>
            <person name="Schmutz J."/>
            <person name="Larimer F."/>
            <person name="Land M."/>
            <person name="Hauser L."/>
            <person name="Kyrpides N."/>
            <person name="Kim E."/>
            <person name="Taghavi S."/>
            <person name="Vangronsveld D."/>
            <person name="van der Lelie D."/>
            <person name="Richardson P."/>
        </authorList>
    </citation>
    <scope>NUCLEOTIDE SEQUENCE</scope>
    <source>
        <strain evidence="5">W619</strain>
    </source>
</reference>
<feature type="domain" description="Bacterial Ig-like" evidence="4">
    <location>
        <begin position="2343"/>
        <end position="2445"/>
    </location>
</feature>
<dbReference type="eggNOG" id="COG3210">
    <property type="taxonomic scope" value="Bacteria"/>
</dbReference>
<dbReference type="PANTHER" id="PTHR34677">
    <property type="match status" value="1"/>
</dbReference>
<dbReference type="InterPro" id="IPR011050">
    <property type="entry name" value="Pectin_lyase_fold/virulence"/>
</dbReference>
<dbReference type="KEGG" id="ppw:PputW619_0675"/>
<dbReference type="eggNOG" id="COG2931">
    <property type="taxonomic scope" value="Bacteria"/>
</dbReference>
<evidence type="ECO:0000259" key="3">
    <source>
        <dbReference type="Pfam" id="PF14252"/>
    </source>
</evidence>
<feature type="region of interest" description="Disordered" evidence="2">
    <location>
        <begin position="54"/>
        <end position="86"/>
    </location>
</feature>
<dbReference type="Pfam" id="PF14252">
    <property type="entry name" value="DUF4347"/>
    <property type="match status" value="1"/>
</dbReference>
<accession>B1J271</accession>
<feature type="domain" description="Bacterial Ig-like" evidence="4">
    <location>
        <begin position="1119"/>
        <end position="1220"/>
    </location>
</feature>
<name>B1J271_PSEPW</name>
<dbReference type="InterPro" id="IPR014755">
    <property type="entry name" value="Cu-Rt/internalin_Ig-like"/>
</dbReference>
<dbReference type="EMBL" id="CP000949">
    <property type="protein sequence ID" value="ACA71180.1"/>
    <property type="molecule type" value="Genomic_DNA"/>
</dbReference>
<evidence type="ECO:0000256" key="2">
    <source>
        <dbReference type="SAM" id="MobiDB-lite"/>
    </source>
</evidence>
<dbReference type="PANTHER" id="PTHR34677:SF3">
    <property type="entry name" value="BACTERIAL IG-LIKE DOMAIN-CONTAINING PROTEIN"/>
    <property type="match status" value="1"/>
</dbReference>
<dbReference type="InterPro" id="IPR006626">
    <property type="entry name" value="PbH1"/>
</dbReference>
<dbReference type="SUPFAM" id="SSF51126">
    <property type="entry name" value="Pectin lyase-like"/>
    <property type="match status" value="1"/>
</dbReference>
<dbReference type="InterPro" id="IPR018391">
    <property type="entry name" value="PQQ_b-propeller_rpt"/>
</dbReference>
<gene>
    <name evidence="5" type="ordered locus">PputW619_0675</name>
</gene>
<evidence type="ECO:0000313" key="5">
    <source>
        <dbReference type="EMBL" id="ACA71180.1"/>
    </source>
</evidence>
<feature type="domain" description="Bacterial Ig-like" evidence="4">
    <location>
        <begin position="1731"/>
        <end position="1832"/>
    </location>
</feature>
<organism evidence="5">
    <name type="scientific">Pseudomonas putida (strain W619)</name>
    <dbReference type="NCBI Taxonomy" id="390235"/>
    <lineage>
        <taxon>Bacteria</taxon>
        <taxon>Pseudomonadati</taxon>
        <taxon>Pseudomonadota</taxon>
        <taxon>Gammaproteobacteria</taxon>
        <taxon>Pseudomonadales</taxon>
        <taxon>Pseudomonadaceae</taxon>
        <taxon>Pseudomonas</taxon>
    </lineage>
</organism>
<feature type="domain" description="DUF4347" evidence="3">
    <location>
        <begin position="96"/>
        <end position="257"/>
    </location>
</feature>
<feature type="domain" description="Bacterial Ig-like" evidence="4">
    <location>
        <begin position="2139"/>
        <end position="2240"/>
    </location>
</feature>
<dbReference type="SMART" id="SM00710">
    <property type="entry name" value="PbH1"/>
    <property type="match status" value="15"/>
</dbReference>
<feature type="domain" description="Bacterial Ig-like" evidence="4">
    <location>
        <begin position="1935"/>
        <end position="2036"/>
    </location>
</feature>
<dbReference type="SMART" id="SM00564">
    <property type="entry name" value="PQQ"/>
    <property type="match status" value="10"/>
</dbReference>
<dbReference type="eggNOG" id="COG2373">
    <property type="taxonomic scope" value="Bacteria"/>
</dbReference>
<feature type="domain" description="Bacterial Ig-like" evidence="4">
    <location>
        <begin position="2241"/>
        <end position="2342"/>
    </location>
</feature>
<dbReference type="Gene3D" id="2.60.40.1220">
    <property type="match status" value="2"/>
</dbReference>
<dbReference type="eggNOG" id="COG0747">
    <property type="taxonomic scope" value="Bacteria"/>
</dbReference>